<feature type="transmembrane region" description="Helical" evidence="1">
    <location>
        <begin position="83"/>
        <end position="105"/>
    </location>
</feature>
<proteinExistence type="predicted"/>
<sequence>MDWQRKAIIVSEIKYWKDNRLLPEAYCDYLLALYTKGEEDEQAAGLTENKKRQSEIITLLFILLNALITPIVAFIIIYSNLNFGSIILLLSITFLITAALSIIAWKRYRINLKYILLVFLLNLFILTLIVIYQWITQYWLIITIIFGQLLLWIILGFKQKNLLLILLALFGFIIGFIAFLF</sequence>
<dbReference type="HOGENOM" id="CLU_1522251_0_0_9"/>
<name>K0IXP4_AMPXN</name>
<dbReference type="RefSeq" id="WP_015009860.1">
    <property type="nucleotide sequence ID" value="NC_018704.1"/>
</dbReference>
<dbReference type="Proteomes" id="UP000006294">
    <property type="component" value="Chromosome"/>
</dbReference>
<organism evidence="2 3">
    <name type="scientific">Amphibacillus xylanus (strain ATCC 51415 / DSM 6626 / JCM 7361 / LMG 17667 / NBRC 15112 / Ep01)</name>
    <dbReference type="NCBI Taxonomy" id="698758"/>
    <lineage>
        <taxon>Bacteria</taxon>
        <taxon>Bacillati</taxon>
        <taxon>Bacillota</taxon>
        <taxon>Bacilli</taxon>
        <taxon>Bacillales</taxon>
        <taxon>Bacillaceae</taxon>
        <taxon>Amphibacillus</taxon>
    </lineage>
</organism>
<protein>
    <recommendedName>
        <fullName evidence="4">DUF2157 domain-containing protein</fullName>
    </recommendedName>
</protein>
<feature type="transmembrane region" description="Helical" evidence="1">
    <location>
        <begin position="56"/>
        <end position="77"/>
    </location>
</feature>
<dbReference type="STRING" id="698758.AXY_11230"/>
<keyword evidence="1" id="KW-1133">Transmembrane helix</keyword>
<feature type="transmembrane region" description="Helical" evidence="1">
    <location>
        <begin position="138"/>
        <end position="155"/>
    </location>
</feature>
<feature type="transmembrane region" description="Helical" evidence="1">
    <location>
        <begin position="112"/>
        <end position="132"/>
    </location>
</feature>
<keyword evidence="1" id="KW-0472">Membrane</keyword>
<evidence type="ECO:0008006" key="4">
    <source>
        <dbReference type="Google" id="ProtNLM"/>
    </source>
</evidence>
<dbReference type="EMBL" id="AP012050">
    <property type="protein sequence ID" value="BAM47255.1"/>
    <property type="molecule type" value="Genomic_DNA"/>
</dbReference>
<evidence type="ECO:0000256" key="1">
    <source>
        <dbReference type="SAM" id="Phobius"/>
    </source>
</evidence>
<evidence type="ECO:0000313" key="3">
    <source>
        <dbReference type="Proteomes" id="UP000006294"/>
    </source>
</evidence>
<keyword evidence="3" id="KW-1185">Reference proteome</keyword>
<evidence type="ECO:0000313" key="2">
    <source>
        <dbReference type="EMBL" id="BAM47255.1"/>
    </source>
</evidence>
<dbReference type="AlphaFoldDB" id="K0IXP4"/>
<dbReference type="eggNOG" id="ENOG50332M1">
    <property type="taxonomic scope" value="Bacteria"/>
</dbReference>
<gene>
    <name evidence="2" type="ordered locus">AXY_11230</name>
</gene>
<feature type="transmembrane region" description="Helical" evidence="1">
    <location>
        <begin position="162"/>
        <end position="180"/>
    </location>
</feature>
<dbReference type="OrthoDB" id="2380880at2"/>
<reference evidence="2 3" key="1">
    <citation type="submission" date="2011-01" db="EMBL/GenBank/DDBJ databases">
        <title>Whole genome sequence of Amphibacillus xylinus NBRC 15112.</title>
        <authorList>
            <person name="Nakazawa H."/>
            <person name="Katano Y."/>
            <person name="Nakamura S."/>
            <person name="Sasagawa M."/>
            <person name="Fukada J."/>
            <person name="Arai T."/>
            <person name="Sasakura N."/>
            <person name="Mochizuki D."/>
            <person name="Hosoyama A."/>
            <person name="Harada K."/>
            <person name="Horikawa H."/>
            <person name="Kato Y."/>
            <person name="Harada T."/>
            <person name="Sasaki K."/>
            <person name="Sekiguchi M."/>
            <person name="Hodoyama M."/>
            <person name="Nishiko R."/>
            <person name="Narita H."/>
            <person name="Hanamaki A."/>
            <person name="Hata C."/>
            <person name="Konno Y."/>
            <person name="Niimura Y."/>
            <person name="Yamazaki S."/>
            <person name="Fujita N."/>
        </authorList>
    </citation>
    <scope>NUCLEOTIDE SEQUENCE [LARGE SCALE GENOMIC DNA]</scope>
    <source>
        <strain evidence="3">ATCC 51415 / DSM 6626 / JCM 7361 / LMG 17667 / NBRC 15112 / Ep01</strain>
    </source>
</reference>
<accession>K0IXP4</accession>
<dbReference type="PATRIC" id="fig|698758.3.peg.1121"/>
<dbReference type="KEGG" id="axl:AXY_11230"/>
<keyword evidence="1" id="KW-0812">Transmembrane</keyword>